<dbReference type="PANTHER" id="PTHR31639">
    <property type="entry name" value="F-BOX PROTEIN-LIKE"/>
    <property type="match status" value="1"/>
</dbReference>
<dbReference type="InterPro" id="IPR032675">
    <property type="entry name" value="LRR_dom_sf"/>
</dbReference>
<sequence>MESDAKTSPLDCGSDRISNLPRNVIDLILDCLPIRDAARTSILSKPWRDVWVMHPTLVFNLQFFTQLCSKTYANAMVVEIKRIISNILLVHNAPISVFQLFIPPHLNLLPETDFWIRNISNKGVRKLELLNKYLRTYRMPSYFFSCLELTNLTLSNCSLDPPRGFRGFNNLLNVKLKKVKITADMSFGTLLKELNLSHCTGIGYLGCLSNRNNNLRKIKIFDSGDLDWQLFECIEKVQLLTLELKGVTHSRNEIINLDTLVGNMPGIKSLCIDVCFLKTFKPVRSLLDQKFALTTISLRKTGTKSKWQR</sequence>
<dbReference type="InterPro" id="IPR055411">
    <property type="entry name" value="LRR_FXL15/At3g58940/PEG3-like"/>
</dbReference>
<organism evidence="2 3">
    <name type="scientific">Heracleum sosnowskyi</name>
    <dbReference type="NCBI Taxonomy" id="360622"/>
    <lineage>
        <taxon>Eukaryota</taxon>
        <taxon>Viridiplantae</taxon>
        <taxon>Streptophyta</taxon>
        <taxon>Embryophyta</taxon>
        <taxon>Tracheophyta</taxon>
        <taxon>Spermatophyta</taxon>
        <taxon>Magnoliopsida</taxon>
        <taxon>eudicotyledons</taxon>
        <taxon>Gunneridae</taxon>
        <taxon>Pentapetalae</taxon>
        <taxon>asterids</taxon>
        <taxon>campanulids</taxon>
        <taxon>Apiales</taxon>
        <taxon>Apiaceae</taxon>
        <taxon>Apioideae</taxon>
        <taxon>apioid superclade</taxon>
        <taxon>Tordylieae</taxon>
        <taxon>Tordyliinae</taxon>
        <taxon>Heracleum</taxon>
    </lineage>
</organism>
<dbReference type="Gene3D" id="3.80.10.10">
    <property type="entry name" value="Ribonuclease Inhibitor"/>
    <property type="match status" value="1"/>
</dbReference>
<dbReference type="EMBL" id="JAUIZM010000003">
    <property type="protein sequence ID" value="KAK1394852.1"/>
    <property type="molecule type" value="Genomic_DNA"/>
</dbReference>
<evidence type="ECO:0000313" key="3">
    <source>
        <dbReference type="Proteomes" id="UP001237642"/>
    </source>
</evidence>
<dbReference type="Proteomes" id="UP001237642">
    <property type="component" value="Unassembled WGS sequence"/>
</dbReference>
<gene>
    <name evidence="2" type="ORF">POM88_013908</name>
</gene>
<keyword evidence="3" id="KW-1185">Reference proteome</keyword>
<name>A0AAD8IZF7_9APIA</name>
<accession>A0AAD8IZF7</accession>
<dbReference type="SUPFAM" id="SSF81383">
    <property type="entry name" value="F-box domain"/>
    <property type="match status" value="1"/>
</dbReference>
<dbReference type="SUPFAM" id="SSF52047">
    <property type="entry name" value="RNI-like"/>
    <property type="match status" value="1"/>
</dbReference>
<reference evidence="2" key="2">
    <citation type="submission" date="2023-05" db="EMBL/GenBank/DDBJ databases">
        <authorList>
            <person name="Schelkunov M.I."/>
        </authorList>
    </citation>
    <scope>NUCLEOTIDE SEQUENCE</scope>
    <source>
        <strain evidence="2">Hsosn_3</strain>
        <tissue evidence="2">Leaf</tissue>
    </source>
</reference>
<dbReference type="InterPro" id="IPR001810">
    <property type="entry name" value="F-box_dom"/>
</dbReference>
<feature type="domain" description="F-box" evidence="1">
    <location>
        <begin position="14"/>
        <end position="67"/>
    </location>
</feature>
<comment type="caution">
    <text evidence="2">The sequence shown here is derived from an EMBL/GenBank/DDBJ whole genome shotgun (WGS) entry which is preliminary data.</text>
</comment>
<protein>
    <submittedName>
        <fullName evidence="2">F-boxfbd/lrr-repeat protein</fullName>
    </submittedName>
</protein>
<dbReference type="PANTHER" id="PTHR31639:SF256">
    <property type="entry name" value="OS07G0242900 PROTEIN"/>
    <property type="match status" value="1"/>
</dbReference>
<dbReference type="PROSITE" id="PS50181">
    <property type="entry name" value="FBOX"/>
    <property type="match status" value="1"/>
</dbReference>
<proteinExistence type="predicted"/>
<reference evidence="2" key="1">
    <citation type="submission" date="2023-02" db="EMBL/GenBank/DDBJ databases">
        <title>Genome of toxic invasive species Heracleum sosnowskyi carries increased number of genes despite the absence of recent whole-genome duplications.</title>
        <authorList>
            <person name="Schelkunov M."/>
            <person name="Shtratnikova V."/>
            <person name="Makarenko M."/>
            <person name="Klepikova A."/>
            <person name="Omelchenko D."/>
            <person name="Novikova G."/>
            <person name="Obukhova E."/>
            <person name="Bogdanov V."/>
            <person name="Penin A."/>
            <person name="Logacheva M."/>
        </authorList>
    </citation>
    <scope>NUCLEOTIDE SEQUENCE</scope>
    <source>
        <strain evidence="2">Hsosn_3</strain>
        <tissue evidence="2">Leaf</tissue>
    </source>
</reference>
<dbReference type="Pfam" id="PF00646">
    <property type="entry name" value="F-box"/>
    <property type="match status" value="1"/>
</dbReference>
<evidence type="ECO:0000259" key="1">
    <source>
        <dbReference type="PROSITE" id="PS50181"/>
    </source>
</evidence>
<dbReference type="Pfam" id="PF24758">
    <property type="entry name" value="LRR_At5g56370"/>
    <property type="match status" value="1"/>
</dbReference>
<evidence type="ECO:0000313" key="2">
    <source>
        <dbReference type="EMBL" id="KAK1394852.1"/>
    </source>
</evidence>
<dbReference type="InterPro" id="IPR036047">
    <property type="entry name" value="F-box-like_dom_sf"/>
</dbReference>
<dbReference type="AlphaFoldDB" id="A0AAD8IZF7"/>